<organism evidence="1 2">
    <name type="scientific">Aeoliella straminimaris</name>
    <dbReference type="NCBI Taxonomy" id="2954799"/>
    <lineage>
        <taxon>Bacteria</taxon>
        <taxon>Pseudomonadati</taxon>
        <taxon>Planctomycetota</taxon>
        <taxon>Planctomycetia</taxon>
        <taxon>Pirellulales</taxon>
        <taxon>Lacipirellulaceae</taxon>
        <taxon>Aeoliella</taxon>
    </lineage>
</organism>
<comment type="caution">
    <text evidence="1">The sequence shown here is derived from an EMBL/GenBank/DDBJ whole genome shotgun (WGS) entry which is preliminary data.</text>
</comment>
<protein>
    <submittedName>
        <fullName evidence="1">Uncharacterized protein</fullName>
    </submittedName>
</protein>
<accession>A0A9X2F7M1</accession>
<keyword evidence="2" id="KW-1185">Reference proteome</keyword>
<dbReference type="Proteomes" id="UP001155241">
    <property type="component" value="Unassembled WGS sequence"/>
</dbReference>
<dbReference type="EMBL" id="JAMXLR010000017">
    <property type="protein sequence ID" value="MCO6043087.1"/>
    <property type="molecule type" value="Genomic_DNA"/>
</dbReference>
<dbReference type="RefSeq" id="WP_252851187.1">
    <property type="nucleotide sequence ID" value="NZ_JAMXLR010000017.1"/>
</dbReference>
<gene>
    <name evidence="1" type="ORF">NG895_04145</name>
</gene>
<evidence type="ECO:0000313" key="2">
    <source>
        <dbReference type="Proteomes" id="UP001155241"/>
    </source>
</evidence>
<dbReference type="AlphaFoldDB" id="A0A9X2F7M1"/>
<name>A0A9X2F7M1_9BACT</name>
<reference evidence="1" key="1">
    <citation type="submission" date="2022-06" db="EMBL/GenBank/DDBJ databases">
        <title>Aeoliella straminimaris, a novel planctomycete from sediments.</title>
        <authorList>
            <person name="Vitorino I.R."/>
            <person name="Lage O.M."/>
        </authorList>
    </citation>
    <scope>NUCLEOTIDE SEQUENCE</scope>
    <source>
        <strain evidence="1">ICT_H6.2</strain>
    </source>
</reference>
<sequence length="110" mass="12975">MQSDMEAYRERYGPLPEDPMQFARDLYRAGLVCSDIAVLMQVHFGYGSDDTVERYVNPERERKRKQYAAEKYREAKALALAMYAEGQTIEQIEQAMPSKWFAEQVRKWIK</sequence>
<proteinExistence type="predicted"/>
<evidence type="ECO:0000313" key="1">
    <source>
        <dbReference type="EMBL" id="MCO6043087.1"/>
    </source>
</evidence>